<dbReference type="AlphaFoldDB" id="D2QXP4"/>
<gene>
    <name evidence="1" type="ordered locus">Psta_1554</name>
</gene>
<keyword evidence="2" id="KW-1185">Reference proteome</keyword>
<dbReference type="KEGG" id="psl:Psta_1554"/>
<dbReference type="Proteomes" id="UP000001887">
    <property type="component" value="Chromosome"/>
</dbReference>
<organism evidence="1 2">
    <name type="scientific">Pirellula staleyi (strain ATCC 27377 / DSM 6068 / ICPB 4128)</name>
    <name type="common">Pirella staleyi</name>
    <dbReference type="NCBI Taxonomy" id="530564"/>
    <lineage>
        <taxon>Bacteria</taxon>
        <taxon>Pseudomonadati</taxon>
        <taxon>Planctomycetota</taxon>
        <taxon>Planctomycetia</taxon>
        <taxon>Pirellulales</taxon>
        <taxon>Pirellulaceae</taxon>
        <taxon>Pirellula</taxon>
    </lineage>
</organism>
<dbReference type="EMBL" id="CP001848">
    <property type="protein sequence ID" value="ADB16229.1"/>
    <property type="molecule type" value="Genomic_DNA"/>
</dbReference>
<evidence type="ECO:0000313" key="2">
    <source>
        <dbReference type="Proteomes" id="UP000001887"/>
    </source>
</evidence>
<proteinExistence type="predicted"/>
<evidence type="ECO:0000313" key="1">
    <source>
        <dbReference type="EMBL" id="ADB16229.1"/>
    </source>
</evidence>
<protein>
    <submittedName>
        <fullName evidence="1">Uncharacterized protein</fullName>
    </submittedName>
</protein>
<dbReference type="HOGENOM" id="CLU_2194509_0_0_0"/>
<reference evidence="1 2" key="1">
    <citation type="journal article" date="2009" name="Stand. Genomic Sci.">
        <title>Complete genome sequence of Pirellula staleyi type strain (ATCC 27377).</title>
        <authorList>
            <person name="Clum A."/>
            <person name="Tindall B.J."/>
            <person name="Sikorski J."/>
            <person name="Ivanova N."/>
            <person name="Mavrommatis K."/>
            <person name="Lucas S."/>
            <person name="Glavina del Rio T."/>
            <person name="Nolan M."/>
            <person name="Chen F."/>
            <person name="Tice H."/>
            <person name="Pitluck S."/>
            <person name="Cheng J.F."/>
            <person name="Chertkov O."/>
            <person name="Brettin T."/>
            <person name="Han C."/>
            <person name="Detter J.C."/>
            <person name="Kuske C."/>
            <person name="Bruce D."/>
            <person name="Goodwin L."/>
            <person name="Ovchinikova G."/>
            <person name="Pati A."/>
            <person name="Mikhailova N."/>
            <person name="Chen A."/>
            <person name="Palaniappan K."/>
            <person name="Land M."/>
            <person name="Hauser L."/>
            <person name="Chang Y.J."/>
            <person name="Jeffries C.D."/>
            <person name="Chain P."/>
            <person name="Rohde M."/>
            <person name="Goker M."/>
            <person name="Bristow J."/>
            <person name="Eisen J.A."/>
            <person name="Markowitz V."/>
            <person name="Hugenholtz P."/>
            <person name="Kyrpides N.C."/>
            <person name="Klenk H.P."/>
            <person name="Lapidus A."/>
        </authorList>
    </citation>
    <scope>NUCLEOTIDE SEQUENCE [LARGE SCALE GENOMIC DNA]</scope>
    <source>
        <strain evidence="2">ATCC 27377 / DSM 6068 / ICPB 4128</strain>
    </source>
</reference>
<name>D2QXP4_PIRSD</name>
<accession>D2QXP4</accession>
<dbReference type="STRING" id="530564.Psta_1554"/>
<sequence>MRGELSADHFRAVSALQETESCSFRHFVAENLPQVSAECEVQRLPHVGILFAYHYAQRAGLSGRFRGNCSAGPVSQEPLGKADPPLVVSRLELTQACSLEGVRLFSLC</sequence>